<sequence>MNNLIMQRLAAICLALAMLWIPASMASDDHGHGPQQEAPNNTGPNGGRWLEDGPLALEVLIYENGLPPEMRIFAYWQGKPLAVQGLTLEVQLHRLGEPIDSLDFIVEGRYLVSKQKVAEPHSFEVEVKARFEGKDYQWHYDSVSDRTELSDRAIQVADIQTDVAESGILNFKESLFGVISPTIDRRFSLMAPYPGVVEALLVQVGDKVEKGQPLLRIRNSQTLQSYHLPSPATGVVTEQFVSLGQLAAAQVLMEVADLTKVWVELSAFPENIEKMQVGQRALVQDLHQHLQAEGQVFYIAPMMSGGHIARARLLIDNQDGHWRPGMHVKADVITGSREAEVVISSDALVDLESRPVAFVRVGNQFEARPLVLGENDGQQVEVLSGLRPGMQYVTRNGFVLKADIQKAGASHAH</sequence>
<dbReference type="Pfam" id="PF00364">
    <property type="entry name" value="Biotin_lipoyl"/>
    <property type="match status" value="1"/>
</dbReference>
<dbReference type="InterPro" id="IPR058646">
    <property type="entry name" value="CzcB_N"/>
</dbReference>
<feature type="chain" id="PRO_5046648660" evidence="3">
    <location>
        <begin position="27"/>
        <end position="413"/>
    </location>
</feature>
<evidence type="ECO:0000313" key="9">
    <source>
        <dbReference type="Proteomes" id="UP001501757"/>
    </source>
</evidence>
<keyword evidence="1" id="KW-0813">Transport</keyword>
<evidence type="ECO:0000256" key="3">
    <source>
        <dbReference type="SAM" id="SignalP"/>
    </source>
</evidence>
<feature type="region of interest" description="Disordered" evidence="2">
    <location>
        <begin position="29"/>
        <end position="48"/>
    </location>
</feature>
<dbReference type="SUPFAM" id="SSF51230">
    <property type="entry name" value="Single hybrid motif"/>
    <property type="match status" value="1"/>
</dbReference>
<dbReference type="CDD" id="cd06850">
    <property type="entry name" value="biotinyl_domain"/>
    <property type="match status" value="1"/>
</dbReference>
<gene>
    <name evidence="8" type="ORF">GCM10009092_26000</name>
</gene>
<dbReference type="Gene3D" id="2.40.30.170">
    <property type="match status" value="1"/>
</dbReference>
<dbReference type="EMBL" id="BAAAEI010000014">
    <property type="protein sequence ID" value="GAA0360556.1"/>
    <property type="molecule type" value="Genomic_DNA"/>
</dbReference>
<dbReference type="Gene3D" id="2.40.50.100">
    <property type="match status" value="1"/>
</dbReference>
<accession>A0ABN0XC99</accession>
<feature type="signal peptide" evidence="3">
    <location>
        <begin position="1"/>
        <end position="26"/>
    </location>
</feature>
<feature type="domain" description="CusB-like beta-barrel" evidence="5">
    <location>
        <begin position="260"/>
        <end position="332"/>
    </location>
</feature>
<dbReference type="InterPro" id="IPR058792">
    <property type="entry name" value="Beta-barrel_RND_2"/>
</dbReference>
<dbReference type="InterPro" id="IPR058649">
    <property type="entry name" value="CzcB_C"/>
</dbReference>
<dbReference type="Pfam" id="PF25975">
    <property type="entry name" value="CzcB_C"/>
    <property type="match status" value="1"/>
</dbReference>
<evidence type="ECO:0000313" key="8">
    <source>
        <dbReference type="EMBL" id="GAA0360556.1"/>
    </source>
</evidence>
<dbReference type="InterPro" id="IPR000089">
    <property type="entry name" value="Biotin_lipoyl"/>
</dbReference>
<dbReference type="PANTHER" id="PTHR30097:SF4">
    <property type="entry name" value="SLR6042 PROTEIN"/>
    <property type="match status" value="1"/>
</dbReference>
<feature type="domain" description="CzcB N-terminal" evidence="6">
    <location>
        <begin position="47"/>
        <end position="138"/>
    </location>
</feature>
<evidence type="ECO:0000256" key="2">
    <source>
        <dbReference type="SAM" id="MobiDB-lite"/>
    </source>
</evidence>
<evidence type="ECO:0000259" key="7">
    <source>
        <dbReference type="Pfam" id="PF25975"/>
    </source>
</evidence>
<feature type="domain" description="CzcB-like C-terminal circularly permuted SH3-like" evidence="7">
    <location>
        <begin position="341"/>
        <end position="401"/>
    </location>
</feature>
<evidence type="ECO:0000259" key="5">
    <source>
        <dbReference type="Pfam" id="PF25954"/>
    </source>
</evidence>
<reference evidence="8 9" key="1">
    <citation type="journal article" date="2019" name="Int. J. Syst. Evol. Microbiol.">
        <title>The Global Catalogue of Microorganisms (GCM) 10K type strain sequencing project: providing services to taxonomists for standard genome sequencing and annotation.</title>
        <authorList>
            <consortium name="The Broad Institute Genomics Platform"/>
            <consortium name="The Broad Institute Genome Sequencing Center for Infectious Disease"/>
            <person name="Wu L."/>
            <person name="Ma J."/>
        </authorList>
    </citation>
    <scope>NUCLEOTIDE SEQUENCE [LARGE SCALE GENOMIC DNA]</scope>
    <source>
        <strain evidence="8 9">JCM 13378</strain>
    </source>
</reference>
<comment type="caution">
    <text evidence="8">The sequence shown here is derived from an EMBL/GenBank/DDBJ whole genome shotgun (WGS) entry which is preliminary data.</text>
</comment>
<keyword evidence="9" id="KW-1185">Reference proteome</keyword>
<dbReference type="Pfam" id="PF25971">
    <property type="entry name" value="CzcB_N"/>
    <property type="match status" value="1"/>
</dbReference>
<evidence type="ECO:0000259" key="4">
    <source>
        <dbReference type="Pfam" id="PF00364"/>
    </source>
</evidence>
<evidence type="ECO:0000259" key="6">
    <source>
        <dbReference type="Pfam" id="PF25971"/>
    </source>
</evidence>
<keyword evidence="3" id="KW-0732">Signal</keyword>
<name>A0ABN0XC99_9ALTE</name>
<dbReference type="RefSeq" id="WP_343845423.1">
    <property type="nucleotide sequence ID" value="NZ_BAAAEI010000014.1"/>
</dbReference>
<protein>
    <submittedName>
        <fullName evidence="8">Efflux RND transporter periplasmic adaptor subunit</fullName>
    </submittedName>
</protein>
<proteinExistence type="predicted"/>
<dbReference type="InterPro" id="IPR011053">
    <property type="entry name" value="Single_hybrid_motif"/>
</dbReference>
<evidence type="ECO:0000256" key="1">
    <source>
        <dbReference type="ARBA" id="ARBA00022448"/>
    </source>
</evidence>
<feature type="domain" description="Lipoyl-binding" evidence="4">
    <location>
        <begin position="191"/>
        <end position="245"/>
    </location>
</feature>
<dbReference type="Proteomes" id="UP001501757">
    <property type="component" value="Unassembled WGS sequence"/>
</dbReference>
<dbReference type="Gene3D" id="2.40.420.20">
    <property type="match status" value="1"/>
</dbReference>
<dbReference type="Pfam" id="PF25954">
    <property type="entry name" value="Beta-barrel_RND_2"/>
    <property type="match status" value="1"/>
</dbReference>
<dbReference type="PANTHER" id="PTHR30097">
    <property type="entry name" value="CATION EFFLUX SYSTEM PROTEIN CUSB"/>
    <property type="match status" value="1"/>
</dbReference>
<dbReference type="InterPro" id="IPR051909">
    <property type="entry name" value="MFP_Cation_Efflux"/>
</dbReference>
<organism evidence="8 9">
    <name type="scientific">Bowmanella denitrificans</name>
    <dbReference type="NCBI Taxonomy" id="366582"/>
    <lineage>
        <taxon>Bacteria</taxon>
        <taxon>Pseudomonadati</taxon>
        <taxon>Pseudomonadota</taxon>
        <taxon>Gammaproteobacteria</taxon>
        <taxon>Alteromonadales</taxon>
        <taxon>Alteromonadaceae</taxon>
        <taxon>Bowmanella</taxon>
    </lineage>
</organism>